<keyword evidence="1" id="KW-1133">Transmembrane helix</keyword>
<name>A0ABT4CNI0_9CLOT</name>
<dbReference type="RefSeq" id="WP_268049354.1">
    <property type="nucleotide sequence ID" value="NZ_JAPQES010000002.1"/>
</dbReference>
<evidence type="ECO:0000256" key="1">
    <source>
        <dbReference type="SAM" id="Phobius"/>
    </source>
</evidence>
<dbReference type="Proteomes" id="UP001079657">
    <property type="component" value="Unassembled WGS sequence"/>
</dbReference>
<comment type="caution">
    <text evidence="2">The sequence shown here is derived from an EMBL/GenBank/DDBJ whole genome shotgun (WGS) entry which is preliminary data.</text>
</comment>
<proteinExistence type="predicted"/>
<feature type="transmembrane region" description="Helical" evidence="1">
    <location>
        <begin position="70"/>
        <end position="89"/>
    </location>
</feature>
<keyword evidence="3" id="KW-1185">Reference proteome</keyword>
<feature type="transmembrane region" description="Helical" evidence="1">
    <location>
        <begin position="145"/>
        <end position="167"/>
    </location>
</feature>
<sequence length="250" mass="28819">MSLLSLLKIEFIKQKKSFLWKLSFITPIICFCILLTFWYFKYSTLINGCKDLGLNSQLDVLFFTNHLSSLWFILSTFSFSLISLGVNFIEHNENCWKYVLSLPIDRTKIYFSKWLVIFILSFVSIILNSIGFIGVSFIFKLENCLNVILIFKYIFFQILCSISIISFQHFICCYFKNTLIPLSISIIGIINTIMFSQSKILSILIPYVPTMNCVPLRNGNTAQIAAVTGLICGILWLLVGIIEFNKRDIK</sequence>
<feature type="transmembrane region" description="Helical" evidence="1">
    <location>
        <begin position="224"/>
        <end position="244"/>
    </location>
</feature>
<feature type="transmembrane region" description="Helical" evidence="1">
    <location>
        <begin position="110"/>
        <end position="139"/>
    </location>
</feature>
<keyword evidence="1" id="KW-0812">Transmembrane</keyword>
<feature type="transmembrane region" description="Helical" evidence="1">
    <location>
        <begin position="179"/>
        <end position="204"/>
    </location>
</feature>
<dbReference type="Pfam" id="PF12730">
    <property type="entry name" value="ABC2_membrane_4"/>
    <property type="match status" value="1"/>
</dbReference>
<dbReference type="EMBL" id="JAPQES010000002">
    <property type="protein sequence ID" value="MCY6370607.1"/>
    <property type="molecule type" value="Genomic_DNA"/>
</dbReference>
<evidence type="ECO:0000313" key="2">
    <source>
        <dbReference type="EMBL" id="MCY6370607.1"/>
    </source>
</evidence>
<gene>
    <name evidence="2" type="ORF">OXH55_08180</name>
</gene>
<evidence type="ECO:0000313" key="3">
    <source>
        <dbReference type="Proteomes" id="UP001079657"/>
    </source>
</evidence>
<organism evidence="2 3">
    <name type="scientific">Clostridium ganghwense</name>
    <dbReference type="NCBI Taxonomy" id="312089"/>
    <lineage>
        <taxon>Bacteria</taxon>
        <taxon>Bacillati</taxon>
        <taxon>Bacillota</taxon>
        <taxon>Clostridia</taxon>
        <taxon>Eubacteriales</taxon>
        <taxon>Clostridiaceae</taxon>
        <taxon>Clostridium</taxon>
    </lineage>
</organism>
<protein>
    <submittedName>
        <fullName evidence="2">ABC transporter permease</fullName>
    </submittedName>
</protein>
<keyword evidence="1" id="KW-0472">Membrane</keyword>
<accession>A0ABT4CNI0</accession>
<reference evidence="2" key="1">
    <citation type="submission" date="2022-12" db="EMBL/GenBank/DDBJ databases">
        <authorList>
            <person name="Wang J."/>
        </authorList>
    </citation>
    <scope>NUCLEOTIDE SEQUENCE</scope>
    <source>
        <strain evidence="2">HY-42-06</strain>
    </source>
</reference>
<feature type="transmembrane region" description="Helical" evidence="1">
    <location>
        <begin position="18"/>
        <end position="40"/>
    </location>
</feature>